<dbReference type="InterPro" id="IPR036278">
    <property type="entry name" value="Sialidase_sf"/>
</dbReference>
<gene>
    <name evidence="5" type="ORF">H9L09_06900</name>
</gene>
<dbReference type="GO" id="GO:0006689">
    <property type="term" value="P:ganglioside catabolic process"/>
    <property type="evidence" value="ECO:0007669"/>
    <property type="project" value="TreeGrafter"/>
</dbReference>
<evidence type="ECO:0000256" key="4">
    <source>
        <dbReference type="SAM" id="SignalP"/>
    </source>
</evidence>
<evidence type="ECO:0000256" key="3">
    <source>
        <dbReference type="ARBA" id="ARBA00012733"/>
    </source>
</evidence>
<evidence type="ECO:0000256" key="2">
    <source>
        <dbReference type="ARBA" id="ARBA00009348"/>
    </source>
</evidence>
<proteinExistence type="inferred from homology"/>
<feature type="signal peptide" evidence="4">
    <location>
        <begin position="1"/>
        <end position="18"/>
    </location>
</feature>
<accession>A0A7G9RES2</accession>
<name>A0A7G9RES2_9ACTN</name>
<evidence type="ECO:0000313" key="5">
    <source>
        <dbReference type="EMBL" id="QNN54097.1"/>
    </source>
</evidence>
<dbReference type="Proteomes" id="UP000515947">
    <property type="component" value="Chromosome"/>
</dbReference>
<feature type="chain" id="PRO_5038766020" description="exo-alpha-sialidase" evidence="4">
    <location>
        <begin position="19"/>
        <end position="578"/>
    </location>
</feature>
<dbReference type="GO" id="GO:0004308">
    <property type="term" value="F:exo-alpha-sialidase activity"/>
    <property type="evidence" value="ECO:0007669"/>
    <property type="project" value="UniProtKB-EC"/>
</dbReference>
<protein>
    <recommendedName>
        <fullName evidence="3">exo-alpha-sialidase</fullName>
        <ecNumber evidence="3">3.2.1.18</ecNumber>
    </recommendedName>
</protein>
<evidence type="ECO:0000313" key="6">
    <source>
        <dbReference type="Proteomes" id="UP000515947"/>
    </source>
</evidence>
<keyword evidence="6" id="KW-1185">Reference proteome</keyword>
<dbReference type="EC" id="3.2.1.18" evidence="3"/>
<dbReference type="GO" id="GO:0016020">
    <property type="term" value="C:membrane"/>
    <property type="evidence" value="ECO:0007669"/>
    <property type="project" value="TreeGrafter"/>
</dbReference>
<sequence length="578" mass="60481">MRRWISARSTSRVGAALAASATLVALSSVGTPASGSEDPVDGRVHLNLSGSALMLQGLASAGALGGGAIDNKTCTSSGTPSADIDLSCDDPISPEDETPIVVDPANPDHLLAGSNDYHLTFKGSTLQARIPTGFFVSFDGGATWTDGQIPMGSGAGGGNGDPSPAFNRKFGTAHMAQLNASCTSVGNTGNCGSLSVSVATSRDGGRTWAQPVTVAQGRGSITPSPNAVFNDKEWLTADNDPGSPFYGRMYLTWSRFALDRGAYVESPIYLSTSDDGGRSWTAGRPISGSNPAVCTFQTSGPAGVCDEDQFSVPVVLPDGTVAVHFQNNQHQAAWETPDEAESTIMVVRSTDGGATWSAPVPVADLEDGGIDNGNAGADYPINVDGRATQTGHQFRTQSVQGMTADPVTGRLYVFWTDNRDGVRDTAEPVTHTNVFVATSADRGATWSAPIRVTSGPADKWMPWAAAHDGKLAVGYMDGTADYPTRDTYGFTIATSTDDGATWSYQSASTAQSDPDHSLWFRAGVAGCVECSRFIGDYNGLAMDSQGRVHATWADQRRVATVAALDRTGTPGDVYYARR</sequence>
<dbReference type="GO" id="GO:0009313">
    <property type="term" value="P:oligosaccharide catabolic process"/>
    <property type="evidence" value="ECO:0007669"/>
    <property type="project" value="TreeGrafter"/>
</dbReference>
<dbReference type="InterPro" id="IPR026856">
    <property type="entry name" value="Sialidase_fam"/>
</dbReference>
<comment type="catalytic activity">
    <reaction evidence="1">
        <text>Hydrolysis of alpha-(2-&gt;3)-, alpha-(2-&gt;6)-, alpha-(2-&gt;8)- glycosidic linkages of terminal sialic acid residues in oligosaccharides, glycoproteins, glycolipids, colominic acid and synthetic substrates.</text>
        <dbReference type="EC" id="3.2.1.18"/>
    </reaction>
</comment>
<evidence type="ECO:0000256" key="1">
    <source>
        <dbReference type="ARBA" id="ARBA00000427"/>
    </source>
</evidence>
<dbReference type="EMBL" id="CP060713">
    <property type="protein sequence ID" value="QNN54097.1"/>
    <property type="molecule type" value="Genomic_DNA"/>
</dbReference>
<organism evidence="5 6">
    <name type="scientific">Nocardioides mesophilus</name>
    <dbReference type="NCBI Taxonomy" id="433659"/>
    <lineage>
        <taxon>Bacteria</taxon>
        <taxon>Bacillati</taxon>
        <taxon>Actinomycetota</taxon>
        <taxon>Actinomycetes</taxon>
        <taxon>Propionibacteriales</taxon>
        <taxon>Nocardioidaceae</taxon>
        <taxon>Nocardioides</taxon>
    </lineage>
</organism>
<dbReference type="GO" id="GO:0005737">
    <property type="term" value="C:cytoplasm"/>
    <property type="evidence" value="ECO:0007669"/>
    <property type="project" value="TreeGrafter"/>
</dbReference>
<dbReference type="Gene3D" id="2.120.10.10">
    <property type="match status" value="2"/>
</dbReference>
<dbReference type="AlphaFoldDB" id="A0A7G9RES2"/>
<dbReference type="PANTHER" id="PTHR10628:SF30">
    <property type="entry name" value="EXO-ALPHA-SIALIDASE"/>
    <property type="match status" value="1"/>
</dbReference>
<reference evidence="5 6" key="1">
    <citation type="submission" date="2020-08" db="EMBL/GenBank/DDBJ databases">
        <title>Genome sequence of Nocardioides mesophilus KACC 16243T.</title>
        <authorList>
            <person name="Hyun D.-W."/>
            <person name="Bae J.-W."/>
        </authorList>
    </citation>
    <scope>NUCLEOTIDE SEQUENCE [LARGE SCALE GENOMIC DNA]</scope>
    <source>
        <strain evidence="5 6">KACC 16243</strain>
    </source>
</reference>
<keyword evidence="4" id="KW-0732">Signal</keyword>
<dbReference type="RefSeq" id="WP_187579938.1">
    <property type="nucleotide sequence ID" value="NZ_CP060713.1"/>
</dbReference>
<dbReference type="PANTHER" id="PTHR10628">
    <property type="entry name" value="SIALIDASE"/>
    <property type="match status" value="1"/>
</dbReference>
<dbReference type="SUPFAM" id="SSF50939">
    <property type="entry name" value="Sialidases"/>
    <property type="match status" value="2"/>
</dbReference>
<dbReference type="KEGG" id="nmes:H9L09_06900"/>
<dbReference type="CDD" id="cd15482">
    <property type="entry name" value="Sialidase_non-viral"/>
    <property type="match status" value="1"/>
</dbReference>
<comment type="similarity">
    <text evidence="2">Belongs to the glycosyl hydrolase 33 family.</text>
</comment>